<keyword evidence="1" id="KW-0862">Zinc</keyword>
<comment type="similarity">
    <text evidence="1">Belongs to the FHY3/FAR1 family.</text>
</comment>
<reference evidence="4" key="1">
    <citation type="submission" date="2016-04" db="EMBL/GenBank/DDBJ databases">
        <title>Cephalotus genome sequencing.</title>
        <authorList>
            <person name="Fukushima K."/>
            <person name="Hasebe M."/>
            <person name="Fang X."/>
        </authorList>
    </citation>
    <scope>NUCLEOTIDE SEQUENCE [LARGE SCALE GENOMIC DNA]</scope>
    <source>
        <strain evidence="4">cv. St1</strain>
    </source>
</reference>
<dbReference type="EMBL" id="BDDD01000347">
    <property type="protein sequence ID" value="GAV64432.1"/>
    <property type="molecule type" value="Genomic_DNA"/>
</dbReference>
<dbReference type="STRING" id="3775.A0A1Q3B9G9"/>
<accession>A0A1Q3B9G9</accession>
<evidence type="ECO:0000313" key="4">
    <source>
        <dbReference type="Proteomes" id="UP000187406"/>
    </source>
</evidence>
<dbReference type="InterPro" id="IPR031052">
    <property type="entry name" value="FHY3/FAR1"/>
</dbReference>
<keyword evidence="1" id="KW-0863">Zinc-finger</keyword>
<dbReference type="GO" id="GO:0008270">
    <property type="term" value="F:zinc ion binding"/>
    <property type="evidence" value="ECO:0007669"/>
    <property type="project" value="UniProtKB-UniRule"/>
</dbReference>
<comment type="caution">
    <text evidence="3">The sequence shown here is derived from an EMBL/GenBank/DDBJ whole genome shotgun (WGS) entry which is preliminary data.</text>
</comment>
<organism evidence="3 4">
    <name type="scientific">Cephalotus follicularis</name>
    <name type="common">Albany pitcher plant</name>
    <dbReference type="NCBI Taxonomy" id="3775"/>
    <lineage>
        <taxon>Eukaryota</taxon>
        <taxon>Viridiplantae</taxon>
        <taxon>Streptophyta</taxon>
        <taxon>Embryophyta</taxon>
        <taxon>Tracheophyta</taxon>
        <taxon>Spermatophyta</taxon>
        <taxon>Magnoliopsida</taxon>
        <taxon>eudicotyledons</taxon>
        <taxon>Gunneridae</taxon>
        <taxon>Pentapetalae</taxon>
        <taxon>rosids</taxon>
        <taxon>fabids</taxon>
        <taxon>Oxalidales</taxon>
        <taxon>Cephalotaceae</taxon>
        <taxon>Cephalotus</taxon>
    </lineage>
</organism>
<evidence type="ECO:0000256" key="1">
    <source>
        <dbReference type="RuleBase" id="RU367018"/>
    </source>
</evidence>
<keyword evidence="1" id="KW-0479">Metal-binding</keyword>
<dbReference type="PANTHER" id="PTHR31669:SF263">
    <property type="entry name" value="PROTEIN FAR1-RELATED SEQUENCE"/>
    <property type="match status" value="1"/>
</dbReference>
<dbReference type="AlphaFoldDB" id="A0A1Q3B9G9"/>
<keyword evidence="4" id="KW-1185">Reference proteome</keyword>
<gene>
    <name evidence="3" type="ORF">CFOL_v3_07950</name>
</gene>
<comment type="function">
    <text evidence="1">Putative transcription activator involved in regulating light control of development.</text>
</comment>
<dbReference type="InterPro" id="IPR018289">
    <property type="entry name" value="MULE_transposase_dom"/>
</dbReference>
<feature type="domain" description="MULE transposase" evidence="2">
    <location>
        <begin position="90"/>
        <end position="181"/>
    </location>
</feature>
<name>A0A1Q3B9G9_CEPFO</name>
<comment type="subcellular location">
    <subcellularLocation>
        <location evidence="1">Nucleus</location>
    </subcellularLocation>
</comment>
<dbReference type="Pfam" id="PF10551">
    <property type="entry name" value="MULE"/>
    <property type="match status" value="1"/>
</dbReference>
<dbReference type="GO" id="GO:0006355">
    <property type="term" value="P:regulation of DNA-templated transcription"/>
    <property type="evidence" value="ECO:0007669"/>
    <property type="project" value="UniProtKB-UniRule"/>
</dbReference>
<evidence type="ECO:0000313" key="3">
    <source>
        <dbReference type="EMBL" id="GAV64432.1"/>
    </source>
</evidence>
<dbReference type="InParanoid" id="A0A1Q3B9G9"/>
<keyword evidence="1" id="KW-0539">Nucleus</keyword>
<evidence type="ECO:0000259" key="2">
    <source>
        <dbReference type="Pfam" id="PF10551"/>
    </source>
</evidence>
<dbReference type="GO" id="GO:0005634">
    <property type="term" value="C:nucleus"/>
    <property type="evidence" value="ECO:0007669"/>
    <property type="project" value="UniProtKB-SubCell"/>
</dbReference>
<proteinExistence type="inferred from homology"/>
<dbReference type="Proteomes" id="UP000187406">
    <property type="component" value="Unassembled WGS sequence"/>
</dbReference>
<protein>
    <recommendedName>
        <fullName evidence="1">Protein FAR1-RELATED SEQUENCE</fullName>
    </recommendedName>
</protein>
<dbReference type="OrthoDB" id="1499063at2759"/>
<dbReference type="PANTHER" id="PTHR31669">
    <property type="entry name" value="PROTEIN FAR1-RELATED SEQUENCE 10-RELATED"/>
    <property type="match status" value="1"/>
</dbReference>
<sequence length="421" mass="49872">MRFLTANREIPKDDGALPFFHRDVRNLYVKMKIMHAMNDAMELLQYCKVAKDENTKVQFTYTLNDERKLENVFWSPSPCINWYKKYVEAIVVDITYRVNTYNMPFVIFVGVNNHGKMVLFGCALLRNKTCKTFLWLMKTFLILMKKPPKTILMDQDPWMAEAILKELPLIKHAFYIWHITSKFSGWFTAILRNKYSSWCANFYKLYKLAPVYTYEEFEDQWPQVIIKYNLHESKHANGLFQIRHFWVPSYLRGYFFVQGLGNFNLFSKSSRGLLVPSVSSYLLSVSQLTKDLNCDVVFSSKKVTFMGSISRKKIEIKQGSSLRTLSPLEKQSYDILTPYSFKMFQDEFGRVTQYVLIEDNCEVLMQYYKENSQNQKVLWDVETITCSCKHFEFWGMLCRDILIMFLHKDCYIIPSIYSPLR</sequence>